<dbReference type="EMBL" id="WOFE01000001">
    <property type="protein sequence ID" value="MBM5570386.1"/>
    <property type="molecule type" value="Genomic_DNA"/>
</dbReference>
<protein>
    <recommendedName>
        <fullName evidence="3">SPOR domain-containing protein</fullName>
    </recommendedName>
</protein>
<dbReference type="RefSeq" id="WP_203569689.1">
    <property type="nucleotide sequence ID" value="NZ_WOFE01000001.1"/>
</dbReference>
<evidence type="ECO:0000259" key="3">
    <source>
        <dbReference type="PROSITE" id="PS51724"/>
    </source>
</evidence>
<keyword evidence="5" id="KW-1185">Reference proteome</keyword>
<evidence type="ECO:0000313" key="5">
    <source>
        <dbReference type="Proteomes" id="UP001195660"/>
    </source>
</evidence>
<dbReference type="Proteomes" id="UP001195660">
    <property type="component" value="Unassembled WGS sequence"/>
</dbReference>
<feature type="region of interest" description="Disordered" evidence="1">
    <location>
        <begin position="105"/>
        <end position="166"/>
    </location>
</feature>
<dbReference type="PANTHER" id="PTHR38687">
    <property type="entry name" value="CELL DIVISION PROTEIN DEDD-RELATED"/>
    <property type="match status" value="1"/>
</dbReference>
<organism evidence="4 5">
    <name type="scientific">Deefgea chitinilytica</name>
    <dbReference type="NCBI Taxonomy" id="570276"/>
    <lineage>
        <taxon>Bacteria</taxon>
        <taxon>Pseudomonadati</taxon>
        <taxon>Pseudomonadota</taxon>
        <taxon>Betaproteobacteria</taxon>
        <taxon>Neisseriales</taxon>
        <taxon>Chitinibacteraceae</taxon>
        <taxon>Deefgea</taxon>
    </lineage>
</organism>
<keyword evidence="2" id="KW-0812">Transmembrane</keyword>
<keyword evidence="2" id="KW-0472">Membrane</keyword>
<sequence length="261" mass="27191">MANVSDELQQLRKRARRRLIGAIALVIFALTFLWTVLDGEPPKNLVDNHAVEIISSAPALSSTIDNVKASAVIASAPIEPAPVAEPAPIEASRIAPVALPGKLVSHQAEKTAPSTDKEAELAAPTEKPALSQAIVATAKPVPSKKPIEKQPTKAPEAKKPAANPADILEGKQSSAVAAPTAAKKVYYIQVGAYADAEKAAELVGKLKNAGVRAGSEKIKTSKGELTRVRVGPTDDEAKAKAWVKAMQEMGISGSLVAKAAQ</sequence>
<gene>
    <name evidence="4" type="ORF">GM173_02210</name>
</gene>
<feature type="transmembrane region" description="Helical" evidence="2">
    <location>
        <begin position="19"/>
        <end position="37"/>
    </location>
</feature>
<evidence type="ECO:0000256" key="2">
    <source>
        <dbReference type="SAM" id="Phobius"/>
    </source>
</evidence>
<comment type="caution">
    <text evidence="4">The sequence shown here is derived from an EMBL/GenBank/DDBJ whole genome shotgun (WGS) entry which is preliminary data.</text>
</comment>
<dbReference type="Gene3D" id="3.30.70.1070">
    <property type="entry name" value="Sporulation related repeat"/>
    <property type="match status" value="1"/>
</dbReference>
<feature type="compositionally biased region" description="Basic and acidic residues" evidence="1">
    <location>
        <begin position="145"/>
        <end position="159"/>
    </location>
</feature>
<dbReference type="InterPro" id="IPR052521">
    <property type="entry name" value="Cell_div_SPOR-domain"/>
</dbReference>
<dbReference type="InterPro" id="IPR036680">
    <property type="entry name" value="SPOR-like_sf"/>
</dbReference>
<accession>A0ABS2C8B5</accession>
<dbReference type="Pfam" id="PF05036">
    <property type="entry name" value="SPOR"/>
    <property type="match status" value="1"/>
</dbReference>
<feature type="domain" description="SPOR" evidence="3">
    <location>
        <begin position="180"/>
        <end position="259"/>
    </location>
</feature>
<dbReference type="PANTHER" id="PTHR38687:SF1">
    <property type="entry name" value="CELL DIVISION PROTEIN DEDD"/>
    <property type="match status" value="1"/>
</dbReference>
<keyword evidence="2" id="KW-1133">Transmembrane helix</keyword>
<reference evidence="4 5" key="1">
    <citation type="submission" date="2019-11" db="EMBL/GenBank/DDBJ databases">
        <title>Novel Deefgea species.</title>
        <authorList>
            <person name="Han J.-H."/>
        </authorList>
    </citation>
    <scope>NUCLEOTIDE SEQUENCE [LARGE SCALE GENOMIC DNA]</scope>
    <source>
        <strain evidence="4 5">LMG 24817</strain>
    </source>
</reference>
<dbReference type="InterPro" id="IPR007730">
    <property type="entry name" value="SPOR-like_dom"/>
</dbReference>
<evidence type="ECO:0000256" key="1">
    <source>
        <dbReference type="SAM" id="MobiDB-lite"/>
    </source>
</evidence>
<dbReference type="PROSITE" id="PS51724">
    <property type="entry name" value="SPOR"/>
    <property type="match status" value="1"/>
</dbReference>
<evidence type="ECO:0000313" key="4">
    <source>
        <dbReference type="EMBL" id="MBM5570386.1"/>
    </source>
</evidence>
<name>A0ABS2C8B5_9NEIS</name>
<dbReference type="SUPFAM" id="SSF110997">
    <property type="entry name" value="Sporulation related repeat"/>
    <property type="match status" value="1"/>
</dbReference>
<proteinExistence type="predicted"/>